<accession>A0A8J3PTB5</accession>
<dbReference type="AlphaFoldDB" id="A0A8J3PTB5"/>
<dbReference type="InterPro" id="IPR036779">
    <property type="entry name" value="LysM_dom_sf"/>
</dbReference>
<feature type="region of interest" description="Disordered" evidence="1">
    <location>
        <begin position="39"/>
        <end position="250"/>
    </location>
</feature>
<dbReference type="Pfam" id="PF01476">
    <property type="entry name" value="LysM"/>
    <property type="match status" value="1"/>
</dbReference>
<dbReference type="InterPro" id="IPR018392">
    <property type="entry name" value="LysM"/>
</dbReference>
<gene>
    <name evidence="4" type="ORF">Pka01_38160</name>
</gene>
<sequence length="355" mass="35948">MRPEPNVPRILRINSDVSRPHEGRERVHGAREHACEIREGSADVHGVPGARAREGEAPELPSNVREFVRPARSGRPPARPRGASSRSAGVTALGASRPDVRAAGLPGGKPGASAGVTKIAGPPRSASATGLGAAAGGGAPQNRPRVDGAAAGRRPGVQGAPRSRPVARRGPEAGDGSGSATLARVMARPGSRTEEVSGSATLPRVVARPGSRTQGVSGSSARSRSAARRGPRGGGASRQGAAGHGRTAPPLRLTRRGKVVLVAAVTMAALGVLWLGTLAAVTASTGPASPAHDGLPYVDVRRGDTLWTIADAVGDGGDPSVMVRQIMNLNGLSDSLIRPGTRLYVPSGMSPANLP</sequence>
<keyword evidence="2" id="KW-1133">Transmembrane helix</keyword>
<comment type="caution">
    <text evidence="4">The sequence shown here is derived from an EMBL/GenBank/DDBJ whole genome shotgun (WGS) entry which is preliminary data.</text>
</comment>
<keyword evidence="2" id="KW-0812">Transmembrane</keyword>
<protein>
    <recommendedName>
        <fullName evidence="3">LysM domain-containing protein</fullName>
    </recommendedName>
</protein>
<dbReference type="EMBL" id="BONV01000015">
    <property type="protein sequence ID" value="GIG80689.1"/>
    <property type="molecule type" value="Genomic_DNA"/>
</dbReference>
<reference evidence="4 5" key="1">
    <citation type="submission" date="2021-01" db="EMBL/GenBank/DDBJ databases">
        <title>Whole genome shotgun sequence of Planotetraspora kaengkrachanensis NBRC 104272.</title>
        <authorList>
            <person name="Komaki H."/>
            <person name="Tamura T."/>
        </authorList>
    </citation>
    <scope>NUCLEOTIDE SEQUENCE [LARGE SCALE GENOMIC DNA]</scope>
    <source>
        <strain evidence="4 5">NBRC 104272</strain>
    </source>
</reference>
<evidence type="ECO:0000313" key="5">
    <source>
        <dbReference type="Proteomes" id="UP000630097"/>
    </source>
</evidence>
<feature type="compositionally biased region" description="Low complexity" evidence="1">
    <location>
        <begin position="70"/>
        <end position="89"/>
    </location>
</feature>
<name>A0A8J3PTB5_9ACTN</name>
<evidence type="ECO:0000256" key="2">
    <source>
        <dbReference type="SAM" id="Phobius"/>
    </source>
</evidence>
<proteinExistence type="predicted"/>
<organism evidence="4 5">
    <name type="scientific">Planotetraspora kaengkrachanensis</name>
    <dbReference type="NCBI Taxonomy" id="575193"/>
    <lineage>
        <taxon>Bacteria</taxon>
        <taxon>Bacillati</taxon>
        <taxon>Actinomycetota</taxon>
        <taxon>Actinomycetes</taxon>
        <taxon>Streptosporangiales</taxon>
        <taxon>Streptosporangiaceae</taxon>
        <taxon>Planotetraspora</taxon>
    </lineage>
</organism>
<dbReference type="PROSITE" id="PS51782">
    <property type="entry name" value="LYSM"/>
    <property type="match status" value="1"/>
</dbReference>
<dbReference type="SUPFAM" id="SSF54106">
    <property type="entry name" value="LysM domain"/>
    <property type="match status" value="1"/>
</dbReference>
<keyword evidence="5" id="KW-1185">Reference proteome</keyword>
<dbReference type="Gene3D" id="3.10.350.10">
    <property type="entry name" value="LysM domain"/>
    <property type="match status" value="1"/>
</dbReference>
<evidence type="ECO:0000259" key="3">
    <source>
        <dbReference type="PROSITE" id="PS51782"/>
    </source>
</evidence>
<evidence type="ECO:0000313" key="4">
    <source>
        <dbReference type="EMBL" id="GIG80689.1"/>
    </source>
</evidence>
<evidence type="ECO:0000256" key="1">
    <source>
        <dbReference type="SAM" id="MobiDB-lite"/>
    </source>
</evidence>
<feature type="domain" description="LysM" evidence="3">
    <location>
        <begin position="296"/>
        <end position="345"/>
    </location>
</feature>
<keyword evidence="2" id="KW-0472">Membrane</keyword>
<feature type="compositionally biased region" description="Low complexity" evidence="1">
    <location>
        <begin position="215"/>
        <end position="224"/>
    </location>
</feature>
<feature type="transmembrane region" description="Helical" evidence="2">
    <location>
        <begin position="259"/>
        <end position="281"/>
    </location>
</feature>
<dbReference type="SMART" id="SM00257">
    <property type="entry name" value="LysM"/>
    <property type="match status" value="1"/>
</dbReference>
<dbReference type="Proteomes" id="UP000630097">
    <property type="component" value="Unassembled WGS sequence"/>
</dbReference>
<dbReference type="CDD" id="cd00118">
    <property type="entry name" value="LysM"/>
    <property type="match status" value="1"/>
</dbReference>